<dbReference type="Pfam" id="PF00126">
    <property type="entry name" value="HTH_1"/>
    <property type="match status" value="1"/>
</dbReference>
<dbReference type="CDD" id="cd08420">
    <property type="entry name" value="PBP2_CysL_like"/>
    <property type="match status" value="1"/>
</dbReference>
<evidence type="ECO:0000256" key="3">
    <source>
        <dbReference type="ARBA" id="ARBA00023125"/>
    </source>
</evidence>
<evidence type="ECO:0000256" key="4">
    <source>
        <dbReference type="ARBA" id="ARBA00023163"/>
    </source>
</evidence>
<sequence length="314" mass="33250">MTLEQLVVFVAVAEREHLTRAAEALHLTPSAVSSAIRKLEDFYSVTLFDRVGRGIVLTAEGRVFLDEARATLARVRSAERVLGELGGLERGALSVFASQTIASYWLPQVLMRFHARYPGIELRLSIGNTMAVAEAVAGGEAELGYIEGTLDNPLLAKRHLTDDALMVVVAPGHPLADGRPVTPGELARQAAFVLREEGSGTRFEFEHAMAGFGIAPADLNVVMVLPSNEAVLSAVRSGHAATAISGAVAAPWLASGELKRVNFDLPSRAFQLLSHRERHLSKAASELVAFSLASQPAEPGAGPLRAGGACSTAT</sequence>
<dbReference type="Pfam" id="PF03466">
    <property type="entry name" value="LysR_substrate"/>
    <property type="match status" value="1"/>
</dbReference>
<protein>
    <submittedName>
        <fullName evidence="6">LysR family transcriptional regulator</fullName>
    </submittedName>
</protein>
<gene>
    <name evidence="6" type="ORF">JET14_14100</name>
</gene>
<feature type="domain" description="HTH lysR-type" evidence="5">
    <location>
        <begin position="1"/>
        <end position="58"/>
    </location>
</feature>
<dbReference type="FunFam" id="1.10.10.10:FF:000001">
    <property type="entry name" value="LysR family transcriptional regulator"/>
    <property type="match status" value="1"/>
</dbReference>
<dbReference type="SUPFAM" id="SSF46785">
    <property type="entry name" value="Winged helix' DNA-binding domain"/>
    <property type="match status" value="1"/>
</dbReference>
<name>A0A7T7HP77_9HYPH</name>
<dbReference type="InterPro" id="IPR036390">
    <property type="entry name" value="WH_DNA-bd_sf"/>
</dbReference>
<dbReference type="InterPro" id="IPR005119">
    <property type="entry name" value="LysR_subst-bd"/>
</dbReference>
<keyword evidence="3" id="KW-0238">DNA-binding</keyword>
<dbReference type="KEGG" id="mlut:JET14_14100"/>
<dbReference type="InterPro" id="IPR036388">
    <property type="entry name" value="WH-like_DNA-bd_sf"/>
</dbReference>
<dbReference type="PANTHER" id="PTHR30126">
    <property type="entry name" value="HTH-TYPE TRANSCRIPTIONAL REGULATOR"/>
    <property type="match status" value="1"/>
</dbReference>
<dbReference type="RefSeq" id="WP_200338105.1">
    <property type="nucleotide sequence ID" value="NZ_CP066786.1"/>
</dbReference>
<keyword evidence="2" id="KW-0805">Transcription regulation</keyword>
<organism evidence="6 7">
    <name type="scientific">Martelella lutilitoris</name>
    <dbReference type="NCBI Taxonomy" id="2583532"/>
    <lineage>
        <taxon>Bacteria</taxon>
        <taxon>Pseudomonadati</taxon>
        <taxon>Pseudomonadota</taxon>
        <taxon>Alphaproteobacteria</taxon>
        <taxon>Hyphomicrobiales</taxon>
        <taxon>Aurantimonadaceae</taxon>
        <taxon>Martelella</taxon>
    </lineage>
</organism>
<dbReference type="PANTHER" id="PTHR30126:SF39">
    <property type="entry name" value="HTH-TYPE TRANSCRIPTIONAL REGULATOR CYSL"/>
    <property type="match status" value="1"/>
</dbReference>
<proteinExistence type="inferred from homology"/>
<dbReference type="GO" id="GO:0000976">
    <property type="term" value="F:transcription cis-regulatory region binding"/>
    <property type="evidence" value="ECO:0007669"/>
    <property type="project" value="TreeGrafter"/>
</dbReference>
<dbReference type="PRINTS" id="PR00039">
    <property type="entry name" value="HTHLYSR"/>
</dbReference>
<dbReference type="EMBL" id="CP066786">
    <property type="protein sequence ID" value="QQM32683.1"/>
    <property type="molecule type" value="Genomic_DNA"/>
</dbReference>
<comment type="similarity">
    <text evidence="1">Belongs to the LysR transcriptional regulatory family.</text>
</comment>
<keyword evidence="4" id="KW-0804">Transcription</keyword>
<dbReference type="AlphaFoldDB" id="A0A7T7HP77"/>
<evidence type="ECO:0000256" key="2">
    <source>
        <dbReference type="ARBA" id="ARBA00023015"/>
    </source>
</evidence>
<evidence type="ECO:0000313" key="7">
    <source>
        <dbReference type="Proteomes" id="UP000596083"/>
    </source>
</evidence>
<dbReference type="Proteomes" id="UP000596083">
    <property type="component" value="Chromosome"/>
</dbReference>
<dbReference type="GO" id="GO:0003700">
    <property type="term" value="F:DNA-binding transcription factor activity"/>
    <property type="evidence" value="ECO:0007669"/>
    <property type="project" value="InterPro"/>
</dbReference>
<dbReference type="InterPro" id="IPR000847">
    <property type="entry name" value="LysR_HTH_N"/>
</dbReference>
<accession>A0A7T7HP77</accession>
<evidence type="ECO:0000259" key="5">
    <source>
        <dbReference type="PROSITE" id="PS50931"/>
    </source>
</evidence>
<evidence type="ECO:0000256" key="1">
    <source>
        <dbReference type="ARBA" id="ARBA00009437"/>
    </source>
</evidence>
<dbReference type="PROSITE" id="PS50931">
    <property type="entry name" value="HTH_LYSR"/>
    <property type="match status" value="1"/>
</dbReference>
<dbReference type="SUPFAM" id="SSF53850">
    <property type="entry name" value="Periplasmic binding protein-like II"/>
    <property type="match status" value="1"/>
</dbReference>
<reference evidence="6 7" key="1">
    <citation type="submission" date="2020-12" db="EMBL/GenBank/DDBJ databases">
        <authorList>
            <person name="Zheng R.K."/>
            <person name="Sun C.M."/>
        </authorList>
    </citation>
    <scope>NUCLEOTIDE SEQUENCE [LARGE SCALE GENOMIC DNA]</scope>
    <source>
        <strain evidence="6 7">ZRK001</strain>
    </source>
</reference>
<evidence type="ECO:0000313" key="6">
    <source>
        <dbReference type="EMBL" id="QQM32683.1"/>
    </source>
</evidence>
<dbReference type="Gene3D" id="3.40.190.290">
    <property type="match status" value="1"/>
</dbReference>
<dbReference type="Gene3D" id="1.10.10.10">
    <property type="entry name" value="Winged helix-like DNA-binding domain superfamily/Winged helix DNA-binding domain"/>
    <property type="match status" value="1"/>
</dbReference>